<keyword evidence="1" id="KW-1133">Transmembrane helix</keyword>
<name>G5JP39_STRCG</name>
<comment type="caution">
    <text evidence="2">The sequence shown here is derived from an EMBL/GenBank/DDBJ whole genome shotgun (WGS) entry which is preliminary data.</text>
</comment>
<keyword evidence="1" id="KW-0812">Transmembrane</keyword>
<dbReference type="OrthoDB" id="2236297at2"/>
<evidence type="ECO:0000313" key="3">
    <source>
        <dbReference type="Proteomes" id="UP000004322"/>
    </source>
</evidence>
<keyword evidence="1" id="KW-0472">Membrane</keyword>
<proteinExistence type="predicted"/>
<dbReference type="RefSeq" id="WP_004228666.1">
    <property type="nucleotide sequence ID" value="NZ_AEUV02000002.1"/>
</dbReference>
<dbReference type="STRING" id="873449.STRCR_0271"/>
<evidence type="ECO:0000313" key="2">
    <source>
        <dbReference type="EMBL" id="EHI74874.1"/>
    </source>
</evidence>
<dbReference type="AlphaFoldDB" id="G5JP39"/>
<reference evidence="2" key="1">
    <citation type="submission" date="2011-07" db="EMBL/GenBank/DDBJ databases">
        <authorList>
            <person name="Stanhope M.J."/>
            <person name="Durkin A.S."/>
            <person name="Hostetler J."/>
            <person name="Kim M."/>
            <person name="Radune D."/>
            <person name="Singh I."/>
            <person name="Town C.D."/>
        </authorList>
    </citation>
    <scope>NUCLEOTIDE SEQUENCE [LARGE SCALE GENOMIC DNA]</scope>
    <source>
        <strain evidence="2">HS-6</strain>
    </source>
</reference>
<sequence>MQKTGNYKWPVLIFMATTTAGIAFGVFASLGFNRPLAYFVLLAAIIGDLLGLWGLRYQLRKDREANHT</sequence>
<keyword evidence="3" id="KW-1185">Reference proteome</keyword>
<feature type="transmembrane region" description="Helical" evidence="1">
    <location>
        <begin position="12"/>
        <end position="30"/>
    </location>
</feature>
<dbReference type="EMBL" id="AEUV02000002">
    <property type="protein sequence ID" value="EHI74874.1"/>
    <property type="molecule type" value="Genomic_DNA"/>
</dbReference>
<feature type="transmembrane region" description="Helical" evidence="1">
    <location>
        <begin position="36"/>
        <end position="55"/>
    </location>
</feature>
<dbReference type="Proteomes" id="UP000004322">
    <property type="component" value="Unassembled WGS sequence"/>
</dbReference>
<accession>G5JP39</accession>
<organism evidence="2 3">
    <name type="scientific">Streptococcus criceti HS-6</name>
    <dbReference type="NCBI Taxonomy" id="873449"/>
    <lineage>
        <taxon>Bacteria</taxon>
        <taxon>Bacillati</taxon>
        <taxon>Bacillota</taxon>
        <taxon>Bacilli</taxon>
        <taxon>Lactobacillales</taxon>
        <taxon>Streptococcaceae</taxon>
        <taxon>Streptococcus</taxon>
    </lineage>
</organism>
<protein>
    <submittedName>
        <fullName evidence="2">Uncharacterized protein</fullName>
    </submittedName>
</protein>
<evidence type="ECO:0000256" key="1">
    <source>
        <dbReference type="SAM" id="Phobius"/>
    </source>
</evidence>
<gene>
    <name evidence="2" type="ORF">STRCR_0271</name>
</gene>